<protein>
    <recommendedName>
        <fullName evidence="3">Ribosomal protein S13</fullName>
    </recommendedName>
</protein>
<keyword evidence="2" id="KW-1185">Reference proteome</keyword>
<name>A0ABR2GBT8_9ROSI</name>
<comment type="caution">
    <text evidence="1">The sequence shown here is derived from an EMBL/GenBank/DDBJ whole genome shotgun (WGS) entry which is preliminary data.</text>
</comment>
<reference evidence="1 2" key="1">
    <citation type="journal article" date="2024" name="G3 (Bethesda)">
        <title>Genome assembly of Hibiscus sabdariffa L. provides insights into metabolisms of medicinal natural products.</title>
        <authorList>
            <person name="Kim T."/>
        </authorList>
    </citation>
    <scope>NUCLEOTIDE SEQUENCE [LARGE SCALE GENOMIC DNA]</scope>
    <source>
        <strain evidence="1">TK-2024</strain>
        <tissue evidence="1">Old leaves</tissue>
    </source>
</reference>
<evidence type="ECO:0000313" key="2">
    <source>
        <dbReference type="Proteomes" id="UP001472677"/>
    </source>
</evidence>
<evidence type="ECO:0008006" key="3">
    <source>
        <dbReference type="Google" id="ProtNLM"/>
    </source>
</evidence>
<sequence>MPGVKTKTLKNILNRYSILEICLRIKNKIVGKEQMRDRYAIASQTKRRPYPRINSMQNTMTKTLHG</sequence>
<dbReference type="Proteomes" id="UP001472677">
    <property type="component" value="Unassembled WGS sequence"/>
</dbReference>
<dbReference type="EMBL" id="JBBPBM010000001">
    <property type="protein sequence ID" value="KAK8600388.1"/>
    <property type="molecule type" value="Genomic_DNA"/>
</dbReference>
<evidence type="ECO:0000313" key="1">
    <source>
        <dbReference type="EMBL" id="KAK8600388.1"/>
    </source>
</evidence>
<organism evidence="1 2">
    <name type="scientific">Hibiscus sabdariffa</name>
    <name type="common">roselle</name>
    <dbReference type="NCBI Taxonomy" id="183260"/>
    <lineage>
        <taxon>Eukaryota</taxon>
        <taxon>Viridiplantae</taxon>
        <taxon>Streptophyta</taxon>
        <taxon>Embryophyta</taxon>
        <taxon>Tracheophyta</taxon>
        <taxon>Spermatophyta</taxon>
        <taxon>Magnoliopsida</taxon>
        <taxon>eudicotyledons</taxon>
        <taxon>Gunneridae</taxon>
        <taxon>Pentapetalae</taxon>
        <taxon>rosids</taxon>
        <taxon>malvids</taxon>
        <taxon>Malvales</taxon>
        <taxon>Malvaceae</taxon>
        <taxon>Malvoideae</taxon>
        <taxon>Hibiscus</taxon>
    </lineage>
</organism>
<gene>
    <name evidence="1" type="ORF">V6N12_050242</name>
</gene>
<proteinExistence type="predicted"/>
<accession>A0ABR2GBT8</accession>